<organism evidence="2 3">
    <name type="scientific">Corynebacterium occultum</name>
    <dbReference type="NCBI Taxonomy" id="2675219"/>
    <lineage>
        <taxon>Bacteria</taxon>
        <taxon>Bacillati</taxon>
        <taxon>Actinomycetota</taxon>
        <taxon>Actinomycetes</taxon>
        <taxon>Mycobacteriales</taxon>
        <taxon>Corynebacteriaceae</taxon>
        <taxon>Corynebacterium</taxon>
    </lineage>
</organism>
<dbReference type="KEGG" id="cok:COCCU_09680"/>
<dbReference type="AlphaFoldDB" id="A0A6B8WCZ2"/>
<evidence type="ECO:0000313" key="2">
    <source>
        <dbReference type="EMBL" id="QGU07860.1"/>
    </source>
</evidence>
<feature type="domain" description="DUF6973" evidence="1">
    <location>
        <begin position="410"/>
        <end position="511"/>
    </location>
</feature>
<dbReference type="EMBL" id="CP046455">
    <property type="protein sequence ID" value="QGU07860.1"/>
    <property type="molecule type" value="Genomic_DNA"/>
</dbReference>
<gene>
    <name evidence="2" type="ORF">COCCU_09680</name>
</gene>
<dbReference type="InterPro" id="IPR013207">
    <property type="entry name" value="LGFP"/>
</dbReference>
<accession>A0A6B8WCZ2</accession>
<evidence type="ECO:0000313" key="3">
    <source>
        <dbReference type="Proteomes" id="UP000424462"/>
    </source>
</evidence>
<evidence type="ECO:0000259" key="1">
    <source>
        <dbReference type="Pfam" id="PF22322"/>
    </source>
</evidence>
<sequence>MSFQATAERCQSFWLIPYKVCGEILNRYEQLGGATSWLLLPIEHQANNPDGQGHRQRFVGGFIYSHPEVGTHAVANHTVNVWQRHGWEAGWLGYPTHGEVPVQGSNSIDGEIHGWVQQFQGGRIYRSPAMEGFQVASINGVILDKWLELGGTNSELGFPIADEAKTADGVGRFSVFQNGSIYWHPNHGAHPLSGDILRQWSAAGYENGSLGYPIEDPVTTSPLSASQRFQGGYLSSPSIPVNLFGGQGNYSLGVPSLEESQASIEGASAVVENNDFRVALTPGGNFDINFDVTYKNPSTNPDFRFLVGLPEGLHLESRYTSRVSVVNTEGREVGAIVTPTSLPHSDSWVNIEPQVNGNEVTFHYAGTEPAQTMRTQAQAQNTETRASGVAVGDSVSNYVGINAGENETAVCANEPYDCARVYRSGVTDQAHAIGENTVSPPHDNEGDAARHCVWQGLTTDVSNAGFASRLAEAHERDNISDPNGVYTPAQTAGMDIYNNYTGRQVGIRLDGNPEAIKQVCVSYALAARVTKAPQNELPVGGTDLVILRSDLN</sequence>
<keyword evidence="3" id="KW-1185">Reference proteome</keyword>
<dbReference type="Pfam" id="PF08310">
    <property type="entry name" value="LGFP"/>
    <property type="match status" value="3"/>
</dbReference>
<dbReference type="RefSeq" id="WP_231598733.1">
    <property type="nucleotide sequence ID" value="NZ_CP046455.1"/>
</dbReference>
<reference evidence="2 3" key="1">
    <citation type="submission" date="2019-11" db="EMBL/GenBank/DDBJ databases">
        <title>Complete genome sequence of Corynebacterium kalinowskii 1959, a novel Corynebacterium species isolated from soil of a small paddock in Vilsendorf, Germany.</title>
        <authorList>
            <person name="Schaffert L."/>
            <person name="Ruwe M."/>
            <person name="Milse J."/>
            <person name="Hanuschka K."/>
            <person name="Ortseifen V."/>
            <person name="Droste J."/>
            <person name="Brandt D."/>
            <person name="Schlueter L."/>
            <person name="Kutter Y."/>
            <person name="Vinke S."/>
            <person name="Viehoefer P."/>
            <person name="Jacob L."/>
            <person name="Luebke N.-C."/>
            <person name="Schulte-Berndt E."/>
            <person name="Hain C."/>
            <person name="Linder M."/>
            <person name="Schmidt P."/>
            <person name="Wollenschlaeger L."/>
            <person name="Luttermann T."/>
            <person name="Thieme E."/>
            <person name="Hassa J."/>
            <person name="Haak M."/>
            <person name="Wittchen M."/>
            <person name="Mentz A."/>
            <person name="Persicke M."/>
            <person name="Busche T."/>
            <person name="Ruckert C."/>
        </authorList>
    </citation>
    <scope>NUCLEOTIDE SEQUENCE [LARGE SCALE GENOMIC DNA]</scope>
    <source>
        <strain evidence="2 3">2039</strain>
    </source>
</reference>
<dbReference type="Proteomes" id="UP000424462">
    <property type="component" value="Chromosome"/>
</dbReference>
<protein>
    <submittedName>
        <fullName evidence="2">LGFP repeat protein</fullName>
    </submittedName>
</protein>
<dbReference type="Pfam" id="PF22322">
    <property type="entry name" value="DUF6973"/>
    <property type="match status" value="1"/>
</dbReference>
<proteinExistence type="predicted"/>
<dbReference type="InterPro" id="IPR054246">
    <property type="entry name" value="DUF6973"/>
</dbReference>
<name>A0A6B8WCZ2_9CORY</name>